<dbReference type="Proteomes" id="UP000694700">
    <property type="component" value="Unplaced"/>
</dbReference>
<dbReference type="Pfam" id="PF00030">
    <property type="entry name" value="Crystall"/>
    <property type="match status" value="1"/>
</dbReference>
<accession>A0A8C1TAY8</accession>
<dbReference type="InterPro" id="IPR001064">
    <property type="entry name" value="Beta/gamma_crystallin"/>
</dbReference>
<proteinExistence type="inferred from homology"/>
<evidence type="ECO:0000313" key="5">
    <source>
        <dbReference type="Proteomes" id="UP000694700"/>
    </source>
</evidence>
<dbReference type="InterPro" id="IPR011024">
    <property type="entry name" value="G_crystallin-like"/>
</dbReference>
<evidence type="ECO:0000256" key="1">
    <source>
        <dbReference type="ARBA" id="ARBA00009646"/>
    </source>
</evidence>
<evidence type="ECO:0000256" key="2">
    <source>
        <dbReference type="ARBA" id="ARBA00022737"/>
    </source>
</evidence>
<feature type="domain" description="Beta/gamma crystallin 'Greek key'" evidence="3">
    <location>
        <begin position="3"/>
        <end position="42"/>
    </location>
</feature>
<dbReference type="Gene3D" id="2.60.20.10">
    <property type="entry name" value="Crystallins"/>
    <property type="match status" value="1"/>
</dbReference>
<dbReference type="SUPFAM" id="SSF49695">
    <property type="entry name" value="gamma-Crystallin-like"/>
    <property type="match status" value="1"/>
</dbReference>
<evidence type="ECO:0000259" key="3">
    <source>
        <dbReference type="PROSITE" id="PS50915"/>
    </source>
</evidence>
<comment type="similarity">
    <text evidence="1">Belongs to the beta/gamma-crystallin family.</text>
</comment>
<dbReference type="PROSITE" id="PS50915">
    <property type="entry name" value="CRYSTALLIN_BETA_GAMMA"/>
    <property type="match status" value="1"/>
</dbReference>
<dbReference type="Ensembl" id="ENSCCRT00015020893.1">
    <property type="protein sequence ID" value="ENSCCRP00015020155.1"/>
    <property type="gene ID" value="ENSCCRG00015008760.1"/>
</dbReference>
<keyword evidence="2" id="KW-0677">Repeat</keyword>
<protein>
    <recommendedName>
        <fullName evidence="3">Beta/gamma crystallin 'Greek key' domain-containing protein</fullName>
    </recommendedName>
</protein>
<evidence type="ECO:0000313" key="4">
    <source>
        <dbReference type="Ensembl" id="ENSCCRP00015020155.1"/>
    </source>
</evidence>
<reference evidence="4" key="1">
    <citation type="submission" date="2025-08" db="UniProtKB">
        <authorList>
            <consortium name="Ensembl"/>
        </authorList>
    </citation>
    <scope>IDENTIFICATION</scope>
</reference>
<organism evidence="4 5">
    <name type="scientific">Cyprinus carpio</name>
    <name type="common">Common carp</name>
    <dbReference type="NCBI Taxonomy" id="7962"/>
    <lineage>
        <taxon>Eukaryota</taxon>
        <taxon>Metazoa</taxon>
        <taxon>Chordata</taxon>
        <taxon>Craniata</taxon>
        <taxon>Vertebrata</taxon>
        <taxon>Euteleostomi</taxon>
        <taxon>Actinopterygii</taxon>
        <taxon>Neopterygii</taxon>
        <taxon>Teleostei</taxon>
        <taxon>Ostariophysi</taxon>
        <taxon>Cypriniformes</taxon>
        <taxon>Cyprinidae</taxon>
        <taxon>Cyprininae</taxon>
        <taxon>Cyprinus</taxon>
    </lineage>
</organism>
<sequence>AKLIIYLYEYENFQGSMMELSGECRNICDKGLNHVGSIRVECGL</sequence>
<name>A0A8C1TAY8_CYPCA</name>
<dbReference type="AlphaFoldDB" id="A0A8C1TAY8"/>